<feature type="domain" description="Molybdopterin cofactor biosynthesis C (MoaC)" evidence="3">
    <location>
        <begin position="136"/>
        <end position="197"/>
    </location>
</feature>
<dbReference type="OrthoDB" id="429626at2759"/>
<protein>
    <submittedName>
        <fullName evidence="4">Molybdenum cofactor synthesis protein 1</fullName>
    </submittedName>
</protein>
<accession>A0A9W9YNG8</accession>
<evidence type="ECO:0000256" key="2">
    <source>
        <dbReference type="ARBA" id="ARBA00023150"/>
    </source>
</evidence>
<dbReference type="SUPFAM" id="SSF55040">
    <property type="entry name" value="Molybdenum cofactor biosynthesis protein C, MoaC"/>
    <property type="match status" value="1"/>
</dbReference>
<dbReference type="Proteomes" id="UP001163046">
    <property type="component" value="Unassembled WGS sequence"/>
</dbReference>
<keyword evidence="5" id="KW-1185">Reference proteome</keyword>
<name>A0A9W9YNG8_9CNID</name>
<organism evidence="4 5">
    <name type="scientific">Desmophyllum pertusum</name>
    <dbReference type="NCBI Taxonomy" id="174260"/>
    <lineage>
        <taxon>Eukaryota</taxon>
        <taxon>Metazoa</taxon>
        <taxon>Cnidaria</taxon>
        <taxon>Anthozoa</taxon>
        <taxon>Hexacorallia</taxon>
        <taxon>Scleractinia</taxon>
        <taxon>Caryophylliina</taxon>
        <taxon>Caryophylliidae</taxon>
        <taxon>Desmophyllum</taxon>
    </lineage>
</organism>
<reference evidence="4" key="1">
    <citation type="submission" date="2023-01" db="EMBL/GenBank/DDBJ databases">
        <title>Genome assembly of the deep-sea coral Lophelia pertusa.</title>
        <authorList>
            <person name="Herrera S."/>
            <person name="Cordes E."/>
        </authorList>
    </citation>
    <scope>NUCLEOTIDE SEQUENCE</scope>
    <source>
        <strain evidence="4">USNM1676648</strain>
        <tissue evidence="4">Polyp</tissue>
    </source>
</reference>
<dbReference type="AlphaFoldDB" id="A0A9W9YNG8"/>
<sequence>MALSRVYRGLLKTEKWQLSNRLLCCFYIQSQTTKDSLLFESRILFNNQLKSSQLHPPLSKIKQRVTSFPPGFTNKLFWLLSFNTWARQFVHCFSIKHSSDDLQNTTSADLKKKTNLQTQEFEPKLSHVDNQGHAQMVDVGAKKDSDRLAVATATVYLGPKAFHLVKENNIRKGDVLTVAQLAGIMASKLTPNLIPLIVP</sequence>
<evidence type="ECO:0000259" key="3">
    <source>
        <dbReference type="Pfam" id="PF01967"/>
    </source>
</evidence>
<comment type="pathway">
    <text evidence="1">Cofactor biosynthesis; molybdopterin biosynthesis.</text>
</comment>
<proteinExistence type="predicted"/>
<dbReference type="Gene3D" id="3.30.70.640">
    <property type="entry name" value="Molybdopterin cofactor biosynthesis C (MoaC) domain"/>
    <property type="match status" value="1"/>
</dbReference>
<comment type="caution">
    <text evidence="4">The sequence shown here is derived from an EMBL/GenBank/DDBJ whole genome shotgun (WGS) entry which is preliminary data.</text>
</comment>
<keyword evidence="2" id="KW-0501">Molybdenum cofactor biosynthesis</keyword>
<dbReference type="Pfam" id="PF01967">
    <property type="entry name" value="MoaC"/>
    <property type="match status" value="1"/>
</dbReference>
<evidence type="ECO:0000313" key="4">
    <source>
        <dbReference type="EMBL" id="KAJ7360213.1"/>
    </source>
</evidence>
<dbReference type="InterPro" id="IPR002820">
    <property type="entry name" value="Mopterin_CF_biosynth-C_dom"/>
</dbReference>
<dbReference type="EMBL" id="MU827310">
    <property type="protein sequence ID" value="KAJ7360213.1"/>
    <property type="molecule type" value="Genomic_DNA"/>
</dbReference>
<gene>
    <name evidence="4" type="primary">MOCS1_1</name>
    <name evidence="4" type="ORF">OS493_016839</name>
</gene>
<evidence type="ECO:0000256" key="1">
    <source>
        <dbReference type="ARBA" id="ARBA00005046"/>
    </source>
</evidence>
<evidence type="ECO:0000313" key="5">
    <source>
        <dbReference type="Proteomes" id="UP001163046"/>
    </source>
</evidence>
<dbReference type="InterPro" id="IPR036522">
    <property type="entry name" value="MoaC_sf"/>
</dbReference>
<dbReference type="GO" id="GO:0006777">
    <property type="term" value="P:Mo-molybdopterin cofactor biosynthetic process"/>
    <property type="evidence" value="ECO:0007669"/>
    <property type="project" value="UniProtKB-KW"/>
</dbReference>